<evidence type="ECO:0000313" key="3">
    <source>
        <dbReference type="EMBL" id="MBF9153098.1"/>
    </source>
</evidence>
<dbReference type="InterPro" id="IPR025286">
    <property type="entry name" value="MOFRL_assoc_dom"/>
</dbReference>
<name>A0ABS0HLH5_9SPHN</name>
<protein>
    <submittedName>
        <fullName evidence="3">DUF4147 domain-containing protein</fullName>
    </submittedName>
</protein>
<evidence type="ECO:0000259" key="1">
    <source>
        <dbReference type="Pfam" id="PF05161"/>
    </source>
</evidence>
<keyword evidence="4" id="KW-1185">Reference proteome</keyword>
<dbReference type="PANTHER" id="PTHR12227:SF0">
    <property type="entry name" value="GLYCERATE KINASE"/>
    <property type="match status" value="1"/>
</dbReference>
<organism evidence="3 4">
    <name type="scientific">Novosphingobium jiangmenense</name>
    <dbReference type="NCBI Taxonomy" id="2791981"/>
    <lineage>
        <taxon>Bacteria</taxon>
        <taxon>Pseudomonadati</taxon>
        <taxon>Pseudomonadota</taxon>
        <taxon>Alphaproteobacteria</taxon>
        <taxon>Sphingomonadales</taxon>
        <taxon>Sphingomonadaceae</taxon>
        <taxon>Novosphingobium</taxon>
    </lineage>
</organism>
<feature type="domain" description="MOFRL-associated" evidence="2">
    <location>
        <begin position="7"/>
        <end position="222"/>
    </location>
</feature>
<reference evidence="3 4" key="1">
    <citation type="submission" date="2020-11" db="EMBL/GenBank/DDBJ databases">
        <title>The genome sequence of Novosphingobium sp. 1Y9A.</title>
        <authorList>
            <person name="Liu Y."/>
        </authorList>
    </citation>
    <scope>NUCLEOTIDE SEQUENCE [LARGE SCALE GENOMIC DNA]</scope>
    <source>
        <strain evidence="3 4">1Y9A</strain>
    </source>
</reference>
<dbReference type="Gene3D" id="3.40.50.10180">
    <property type="entry name" value="Glycerate kinase, MOFRL-like N-terminal domain"/>
    <property type="match status" value="1"/>
</dbReference>
<sequence length="412" mass="42220">MALRDEMLEIFLAGVAAASAPAALAKVLPSQAPRGRTIVLGCGKAAAAMAEVAARHLPGEVTGCVVTRFGHGARGYTGGIEVIEASHPVPDAASLAAGRRIRELAETARPGDRVVFLISGGGSSLLVDPLPGLPLARKAMINEHLVKSGAPITQINFVRRHLSQVKGGRLSAAAAAAADDMHSFVISDVVGDDPAVVASGPSVASEFDPERALAILEETGWPVDVELATLMREACVTTSPTHPIHVIATAATALDAAVEHAMRSGWLVIRLGNDLQGEASAVGRAHAAIALDHLARAQRCLLVSGGELTVTVRNRQGRGGPNLEYLTGLMAALPDDAPIAALACDSDGIDGSEDNAGGWFGMGARAPAAACEAALTQNRTYDLFAGLGGLIVTGPTRTNVNDIRLIAVGAKA</sequence>
<dbReference type="Pfam" id="PF05161">
    <property type="entry name" value="MOFRL"/>
    <property type="match status" value="1"/>
</dbReference>
<dbReference type="InterPro" id="IPR007835">
    <property type="entry name" value="MOFRL"/>
</dbReference>
<gene>
    <name evidence="3" type="ORF">I2488_19015</name>
</gene>
<dbReference type="InterPro" id="IPR037035">
    <property type="entry name" value="GK-like_C_sf"/>
</dbReference>
<evidence type="ECO:0000313" key="4">
    <source>
        <dbReference type="Proteomes" id="UP000600799"/>
    </source>
</evidence>
<comment type="caution">
    <text evidence="3">The sequence shown here is derived from an EMBL/GenBank/DDBJ whole genome shotgun (WGS) entry which is preliminary data.</text>
</comment>
<feature type="domain" description="MOFRL" evidence="1">
    <location>
        <begin position="300"/>
        <end position="402"/>
    </location>
</feature>
<dbReference type="InterPro" id="IPR038614">
    <property type="entry name" value="GK_N_sf"/>
</dbReference>
<dbReference type="InterPro" id="IPR039760">
    <property type="entry name" value="MOFRL_protein"/>
</dbReference>
<dbReference type="SUPFAM" id="SSF82544">
    <property type="entry name" value="GckA/TtuD-like"/>
    <property type="match status" value="1"/>
</dbReference>
<dbReference type="EMBL" id="JADQDC010000021">
    <property type="protein sequence ID" value="MBF9153098.1"/>
    <property type="molecule type" value="Genomic_DNA"/>
</dbReference>
<proteinExistence type="predicted"/>
<dbReference type="RefSeq" id="WP_196277367.1">
    <property type="nucleotide sequence ID" value="NZ_JADQDC010000021.1"/>
</dbReference>
<evidence type="ECO:0000259" key="2">
    <source>
        <dbReference type="Pfam" id="PF13660"/>
    </source>
</evidence>
<dbReference type="Gene3D" id="3.40.1480.10">
    <property type="entry name" value="MOFRL domain"/>
    <property type="match status" value="1"/>
</dbReference>
<dbReference type="Pfam" id="PF13660">
    <property type="entry name" value="DUF4147"/>
    <property type="match status" value="1"/>
</dbReference>
<dbReference type="Proteomes" id="UP000600799">
    <property type="component" value="Unassembled WGS sequence"/>
</dbReference>
<dbReference type="PANTHER" id="PTHR12227">
    <property type="entry name" value="GLYCERATE KINASE"/>
    <property type="match status" value="1"/>
</dbReference>
<accession>A0ABS0HLH5</accession>